<reference evidence="2" key="1">
    <citation type="submission" date="2020-03" db="EMBL/GenBank/DDBJ databases">
        <title>The deep terrestrial virosphere.</title>
        <authorList>
            <person name="Holmfeldt K."/>
            <person name="Nilsson E."/>
            <person name="Simone D."/>
            <person name="Lopez-Fernandez M."/>
            <person name="Wu X."/>
            <person name="de Brujin I."/>
            <person name="Lundin D."/>
            <person name="Andersson A."/>
            <person name="Bertilsson S."/>
            <person name="Dopson M."/>
        </authorList>
    </citation>
    <scope>NUCLEOTIDE SEQUENCE</scope>
    <source>
        <strain evidence="2">TM448A01214</strain>
        <strain evidence="3">TM448B03016</strain>
    </source>
</reference>
<organism evidence="2">
    <name type="scientific">viral metagenome</name>
    <dbReference type="NCBI Taxonomy" id="1070528"/>
    <lineage>
        <taxon>unclassified sequences</taxon>
        <taxon>metagenomes</taxon>
        <taxon>organismal metagenomes</taxon>
    </lineage>
</organism>
<dbReference type="Pfam" id="PF14090">
    <property type="entry name" value="HTH_39"/>
    <property type="match status" value="1"/>
</dbReference>
<dbReference type="EMBL" id="MT144986">
    <property type="protein sequence ID" value="QJI02246.1"/>
    <property type="molecule type" value="Genomic_DNA"/>
</dbReference>
<evidence type="ECO:0000313" key="2">
    <source>
        <dbReference type="EMBL" id="QJA49004.1"/>
    </source>
</evidence>
<proteinExistence type="predicted"/>
<name>A0A6H1ZN67_9ZZZZ</name>
<evidence type="ECO:0000313" key="3">
    <source>
        <dbReference type="EMBL" id="QJI02246.1"/>
    </source>
</evidence>
<dbReference type="EMBL" id="MT144113">
    <property type="protein sequence ID" value="QJA49004.1"/>
    <property type="molecule type" value="Genomic_DNA"/>
</dbReference>
<dbReference type="InterPro" id="IPR055245">
    <property type="entry name" value="HTH_proteobacteria"/>
</dbReference>
<accession>A0A6H1ZN67</accession>
<protein>
    <submittedName>
        <fullName evidence="2">Putative DNA binding, helix-turn-helix domain containing protein</fullName>
    </submittedName>
</protein>
<dbReference type="AlphaFoldDB" id="A0A6H1ZN67"/>
<feature type="domain" description="Winged helix-turn-helix" evidence="1">
    <location>
        <begin position="4"/>
        <end position="65"/>
    </location>
</feature>
<sequence>MKKEDLILDYLMHGNDLTTLSCQRLFHTSELRHYIARLRKRNYGIIGQWKTESDGYRFKRYFIAQKSKHESDPEERRADRNFCGSFSGYSVNPFRERAE</sequence>
<evidence type="ECO:0000259" key="1">
    <source>
        <dbReference type="Pfam" id="PF14090"/>
    </source>
</evidence>
<gene>
    <name evidence="2" type="ORF">TM448A01214_0010</name>
    <name evidence="3" type="ORF">TM448B03016_0003</name>
</gene>